<dbReference type="CDD" id="cd07377">
    <property type="entry name" value="WHTH_GntR"/>
    <property type="match status" value="1"/>
</dbReference>
<reference evidence="6" key="2">
    <citation type="submission" date="2022-09" db="EMBL/GenBank/DDBJ databases">
        <title>Biosynthetic gene clusters of Dactylosporangioum fulvum.</title>
        <authorList>
            <person name="Caradec T."/>
        </authorList>
    </citation>
    <scope>NUCLEOTIDE SEQUENCE</scope>
    <source>
        <strain evidence="6">NRRL B-16292</strain>
    </source>
</reference>
<evidence type="ECO:0000313" key="6">
    <source>
        <dbReference type="EMBL" id="UWP85211.1"/>
    </source>
</evidence>
<evidence type="ECO:0000313" key="7">
    <source>
        <dbReference type="Proteomes" id="UP001059617"/>
    </source>
</evidence>
<dbReference type="PRINTS" id="PR00035">
    <property type="entry name" value="HTHGNTR"/>
</dbReference>
<dbReference type="InterPro" id="IPR008920">
    <property type="entry name" value="TF_FadR/GntR_C"/>
</dbReference>
<dbReference type="Gene3D" id="1.10.10.10">
    <property type="entry name" value="Winged helix-like DNA-binding domain superfamily/Winged helix DNA-binding domain"/>
    <property type="match status" value="1"/>
</dbReference>
<dbReference type="InterPro" id="IPR000524">
    <property type="entry name" value="Tscrpt_reg_HTH_GntR"/>
</dbReference>
<keyword evidence="1" id="KW-0805">Transcription regulation</keyword>
<evidence type="ECO:0000256" key="3">
    <source>
        <dbReference type="ARBA" id="ARBA00023163"/>
    </source>
</evidence>
<evidence type="ECO:0000256" key="2">
    <source>
        <dbReference type="ARBA" id="ARBA00023125"/>
    </source>
</evidence>
<dbReference type="EMBL" id="CP073720">
    <property type="protein sequence ID" value="UWP85211.1"/>
    <property type="molecule type" value="Genomic_DNA"/>
</dbReference>
<dbReference type="SUPFAM" id="SSF48008">
    <property type="entry name" value="GntR ligand-binding domain-like"/>
    <property type="match status" value="1"/>
</dbReference>
<feature type="domain" description="HTH gntR-type" evidence="4">
    <location>
        <begin position="12"/>
        <end position="69"/>
    </location>
</feature>
<dbReference type="Pfam" id="PF07729">
    <property type="entry name" value="FCD"/>
    <property type="match status" value="1"/>
</dbReference>
<dbReference type="InterPro" id="IPR011711">
    <property type="entry name" value="GntR_C"/>
</dbReference>
<reference evidence="6" key="1">
    <citation type="submission" date="2021-04" db="EMBL/GenBank/DDBJ databases">
        <authorList>
            <person name="Hartkoorn R.C."/>
            <person name="Beaudoing E."/>
            <person name="Hot D."/>
        </authorList>
    </citation>
    <scope>NUCLEOTIDE SEQUENCE</scope>
    <source>
        <strain evidence="6">NRRL B-16292</strain>
    </source>
</reference>
<evidence type="ECO:0000259" key="4">
    <source>
        <dbReference type="SMART" id="SM00345"/>
    </source>
</evidence>
<feature type="domain" description="GntR C-terminal" evidence="5">
    <location>
        <begin position="79"/>
        <end position="199"/>
    </location>
</feature>
<dbReference type="Pfam" id="PF00392">
    <property type="entry name" value="GntR"/>
    <property type="match status" value="1"/>
</dbReference>
<dbReference type="RefSeq" id="WP_259863293.1">
    <property type="nucleotide sequence ID" value="NZ_BAAAST010000006.1"/>
</dbReference>
<evidence type="ECO:0000256" key="1">
    <source>
        <dbReference type="ARBA" id="ARBA00023015"/>
    </source>
</evidence>
<keyword evidence="2" id="KW-0238">DNA-binding</keyword>
<evidence type="ECO:0000259" key="5">
    <source>
        <dbReference type="SMART" id="SM00895"/>
    </source>
</evidence>
<keyword evidence="3" id="KW-0804">Transcription</keyword>
<keyword evidence="7" id="KW-1185">Reference proteome</keyword>
<dbReference type="InterPro" id="IPR036388">
    <property type="entry name" value="WH-like_DNA-bd_sf"/>
</dbReference>
<proteinExistence type="predicted"/>
<name>A0ABY5WAV7_9ACTN</name>
<dbReference type="SMART" id="SM00895">
    <property type="entry name" value="FCD"/>
    <property type="match status" value="1"/>
</dbReference>
<accession>A0ABY5WAV7</accession>
<protein>
    <submittedName>
        <fullName evidence="6">GntR family transcriptional regulator</fullName>
    </submittedName>
</protein>
<dbReference type="SUPFAM" id="SSF46785">
    <property type="entry name" value="Winged helix' DNA-binding domain"/>
    <property type="match status" value="1"/>
</dbReference>
<sequence>MPAANRDSTSTQYERLRAEIVSGKLAPGAVLLETLLSERLGVSRTPVREALVLLERDGLLERDRRGYRVRMRSPEELLEIYEARIALESTCAARAAARRSAYDLARLGHLGREARAATDPARLLELHAAWHKALRAAAGNATVIDLLERLDSMLAVYDVDEPTLADQAIAAAEHERILAAIEAGDTEEARRATVAHLDRAREARLAKLAATS</sequence>
<dbReference type="Gene3D" id="1.20.120.530">
    <property type="entry name" value="GntR ligand-binding domain-like"/>
    <property type="match status" value="1"/>
</dbReference>
<dbReference type="PANTHER" id="PTHR43537:SF45">
    <property type="entry name" value="GNTR FAMILY REGULATORY PROTEIN"/>
    <property type="match status" value="1"/>
</dbReference>
<dbReference type="PANTHER" id="PTHR43537">
    <property type="entry name" value="TRANSCRIPTIONAL REGULATOR, GNTR FAMILY"/>
    <property type="match status" value="1"/>
</dbReference>
<dbReference type="SMART" id="SM00345">
    <property type="entry name" value="HTH_GNTR"/>
    <property type="match status" value="1"/>
</dbReference>
<dbReference type="Proteomes" id="UP001059617">
    <property type="component" value="Chromosome"/>
</dbReference>
<dbReference type="InterPro" id="IPR036390">
    <property type="entry name" value="WH_DNA-bd_sf"/>
</dbReference>
<organism evidence="6 7">
    <name type="scientific">Dactylosporangium fulvum</name>
    <dbReference type="NCBI Taxonomy" id="53359"/>
    <lineage>
        <taxon>Bacteria</taxon>
        <taxon>Bacillati</taxon>
        <taxon>Actinomycetota</taxon>
        <taxon>Actinomycetes</taxon>
        <taxon>Micromonosporales</taxon>
        <taxon>Micromonosporaceae</taxon>
        <taxon>Dactylosporangium</taxon>
    </lineage>
</organism>
<gene>
    <name evidence="6" type="ORF">Dfulv_13655</name>
</gene>